<comment type="caution">
    <text evidence="5">The sequence shown here is derived from an EMBL/GenBank/DDBJ whole genome shotgun (WGS) entry which is preliminary data.</text>
</comment>
<dbReference type="CDD" id="cd23338">
    <property type="entry name" value="beta-trefoil_FSCN_FRG1"/>
    <property type="match status" value="1"/>
</dbReference>
<dbReference type="Proteomes" id="UP001201812">
    <property type="component" value="Unassembled WGS sequence"/>
</dbReference>
<dbReference type="GO" id="GO:0051015">
    <property type="term" value="F:actin filament binding"/>
    <property type="evidence" value="ECO:0007669"/>
    <property type="project" value="TreeGrafter"/>
</dbReference>
<comment type="similarity">
    <text evidence="2">Belongs to the FRG1 family.</text>
</comment>
<accession>A0AAD4RDG7</accession>
<comment type="subcellular location">
    <subcellularLocation>
        <location evidence="1">Nucleus</location>
        <location evidence="1">Nucleolus</location>
    </subcellularLocation>
</comment>
<protein>
    <submittedName>
        <fullName evidence="5">FRG1-like domain-containing protein</fullName>
    </submittedName>
</protein>
<dbReference type="PANTHER" id="PTHR12928">
    <property type="entry name" value="FRG1 PROTEIN"/>
    <property type="match status" value="1"/>
</dbReference>
<dbReference type="GO" id="GO:0055120">
    <property type="term" value="C:striated muscle dense body"/>
    <property type="evidence" value="ECO:0007669"/>
    <property type="project" value="TreeGrafter"/>
</dbReference>
<dbReference type="SUPFAM" id="SSF50405">
    <property type="entry name" value="Actin-crosslinking proteins"/>
    <property type="match status" value="1"/>
</dbReference>
<proteinExistence type="inferred from homology"/>
<dbReference type="InterPro" id="IPR008999">
    <property type="entry name" value="Actin-crosslinking"/>
</dbReference>
<evidence type="ECO:0000256" key="4">
    <source>
        <dbReference type="SAM" id="MobiDB-lite"/>
    </source>
</evidence>
<dbReference type="GO" id="GO:0071013">
    <property type="term" value="C:catalytic step 2 spliceosome"/>
    <property type="evidence" value="ECO:0007669"/>
    <property type="project" value="TreeGrafter"/>
</dbReference>
<dbReference type="Gene3D" id="2.80.10.50">
    <property type="match status" value="1"/>
</dbReference>
<evidence type="ECO:0000256" key="1">
    <source>
        <dbReference type="ARBA" id="ARBA00004604"/>
    </source>
</evidence>
<organism evidence="5 6">
    <name type="scientific">Ditylenchus destructor</name>
    <dbReference type="NCBI Taxonomy" id="166010"/>
    <lineage>
        <taxon>Eukaryota</taxon>
        <taxon>Metazoa</taxon>
        <taxon>Ecdysozoa</taxon>
        <taxon>Nematoda</taxon>
        <taxon>Chromadorea</taxon>
        <taxon>Rhabditida</taxon>
        <taxon>Tylenchina</taxon>
        <taxon>Tylenchomorpha</taxon>
        <taxon>Sphaerularioidea</taxon>
        <taxon>Anguinidae</taxon>
        <taxon>Anguininae</taxon>
        <taxon>Ditylenchus</taxon>
    </lineage>
</organism>
<dbReference type="InterPro" id="IPR010414">
    <property type="entry name" value="FRG1"/>
</dbReference>
<reference evidence="5" key="1">
    <citation type="submission" date="2022-01" db="EMBL/GenBank/DDBJ databases">
        <title>Genome Sequence Resource for Two Populations of Ditylenchus destructor, the Migratory Endoparasitic Phytonematode.</title>
        <authorList>
            <person name="Zhang H."/>
            <person name="Lin R."/>
            <person name="Xie B."/>
        </authorList>
    </citation>
    <scope>NUCLEOTIDE SEQUENCE</scope>
    <source>
        <strain evidence="5">BazhouSP</strain>
    </source>
</reference>
<evidence type="ECO:0000256" key="3">
    <source>
        <dbReference type="ARBA" id="ARBA00023242"/>
    </source>
</evidence>
<name>A0AAD4RDG7_9BILA</name>
<dbReference type="Pfam" id="PF06229">
    <property type="entry name" value="FRG1"/>
    <property type="match status" value="1"/>
</dbReference>
<dbReference type="EMBL" id="JAKKPZ010000001">
    <property type="protein sequence ID" value="KAI1728887.1"/>
    <property type="molecule type" value="Genomic_DNA"/>
</dbReference>
<feature type="region of interest" description="Disordered" evidence="4">
    <location>
        <begin position="1"/>
        <end position="44"/>
    </location>
</feature>
<evidence type="ECO:0000313" key="5">
    <source>
        <dbReference type="EMBL" id="KAI1728887.1"/>
    </source>
</evidence>
<evidence type="ECO:0000256" key="2">
    <source>
        <dbReference type="ARBA" id="ARBA00010878"/>
    </source>
</evidence>
<evidence type="ECO:0000313" key="6">
    <source>
        <dbReference type="Proteomes" id="UP001201812"/>
    </source>
</evidence>
<keyword evidence="3" id="KW-0539">Nucleus</keyword>
<dbReference type="AlphaFoldDB" id="A0AAD4RDG7"/>
<keyword evidence="6" id="KW-1185">Reference proteome</keyword>
<dbReference type="GO" id="GO:0005730">
    <property type="term" value="C:nucleolus"/>
    <property type="evidence" value="ECO:0007669"/>
    <property type="project" value="UniProtKB-SubCell"/>
</dbReference>
<dbReference type="PANTHER" id="PTHR12928:SF0">
    <property type="entry name" value="FSHD REGION GENE 1"/>
    <property type="match status" value="1"/>
</dbReference>
<gene>
    <name evidence="5" type="ORF">DdX_01095</name>
</gene>
<sequence length="277" mass="30663">MPGPSRGEYSGSVRGGKLKLKGNKSLFKSDKTKKKNTGESKSVVDEDMMEHGGWRRMADEIDVRGGIDVVIECGDFSRCYLAAQDNGKFMVGIKHFVYGEQPNPEEVLMLIKSPDDPKISLKTGFGKYVGVDAEGNLVAIADAIGPRERFEVIFQDGRCAIQSASSGLFLKLASTVGADNVLVCSRTVTENGEIINIRTNAEKLGPSDWRSVEDKLVAGDCETSYVKMYQHSKVETKNRLINYDIKDKSTVKRAQQEGDLHEVLLNRRAKIKSDKYC</sequence>